<gene>
    <name evidence="2" type="ORF">ACFQL7_10795</name>
</gene>
<evidence type="ECO:0000313" key="2">
    <source>
        <dbReference type="EMBL" id="MFC7190292.1"/>
    </source>
</evidence>
<dbReference type="GO" id="GO:0016740">
    <property type="term" value="F:transferase activity"/>
    <property type="evidence" value="ECO:0007669"/>
    <property type="project" value="UniProtKB-KW"/>
</dbReference>
<sequence>MTSSSLLTVADLDTDAVATVCANATALERLAEGAAVPVVTALFDDSTVAQLQSLGPGSLVFNTDPRAAVEDAAVIYTDAWTSMG</sequence>
<dbReference type="Proteomes" id="UP001596417">
    <property type="component" value="Unassembled WGS sequence"/>
</dbReference>
<keyword evidence="1" id="KW-0808">Transferase</keyword>
<reference evidence="2 3" key="1">
    <citation type="journal article" date="2019" name="Int. J. Syst. Evol. Microbiol.">
        <title>The Global Catalogue of Microorganisms (GCM) 10K type strain sequencing project: providing services to taxonomists for standard genome sequencing and annotation.</title>
        <authorList>
            <consortium name="The Broad Institute Genomics Platform"/>
            <consortium name="The Broad Institute Genome Sequencing Center for Infectious Disease"/>
            <person name="Wu L."/>
            <person name="Ma J."/>
        </authorList>
    </citation>
    <scope>NUCLEOTIDE SEQUENCE [LARGE SCALE GENOMIC DNA]</scope>
    <source>
        <strain evidence="2 3">RDMS1</strain>
    </source>
</reference>
<dbReference type="AlphaFoldDB" id="A0ABD5YQT4"/>
<keyword evidence="3" id="KW-1185">Reference proteome</keyword>
<name>A0ABD5YQT4_9EURY</name>
<dbReference type="RefSeq" id="WP_248907028.1">
    <property type="nucleotide sequence ID" value="NZ_CP109979.1"/>
</dbReference>
<dbReference type="InterPro" id="IPR036901">
    <property type="entry name" value="Asp/Orn_carbamoylTrfase_sf"/>
</dbReference>
<evidence type="ECO:0000313" key="3">
    <source>
        <dbReference type="Proteomes" id="UP001596417"/>
    </source>
</evidence>
<protein>
    <submittedName>
        <fullName evidence="2">Uncharacterized protein</fullName>
    </submittedName>
</protein>
<evidence type="ECO:0000256" key="1">
    <source>
        <dbReference type="ARBA" id="ARBA00022679"/>
    </source>
</evidence>
<organism evidence="2 3">
    <name type="scientific">Halocatena marina</name>
    <dbReference type="NCBI Taxonomy" id="2934937"/>
    <lineage>
        <taxon>Archaea</taxon>
        <taxon>Methanobacteriati</taxon>
        <taxon>Methanobacteriota</taxon>
        <taxon>Stenosarchaea group</taxon>
        <taxon>Halobacteria</taxon>
        <taxon>Halobacteriales</taxon>
        <taxon>Natronomonadaceae</taxon>
        <taxon>Halocatena</taxon>
    </lineage>
</organism>
<dbReference type="EMBL" id="JBHTAX010000001">
    <property type="protein sequence ID" value="MFC7190292.1"/>
    <property type="molecule type" value="Genomic_DNA"/>
</dbReference>
<accession>A0ABD5YQT4</accession>
<proteinExistence type="predicted"/>
<dbReference type="Gene3D" id="3.40.50.1370">
    <property type="entry name" value="Aspartate/ornithine carbamoyltransferase"/>
    <property type="match status" value="1"/>
</dbReference>
<dbReference type="GeneID" id="76199891"/>
<comment type="caution">
    <text evidence="2">The sequence shown here is derived from an EMBL/GenBank/DDBJ whole genome shotgun (WGS) entry which is preliminary data.</text>
</comment>
<dbReference type="SUPFAM" id="SSF53671">
    <property type="entry name" value="Aspartate/ornithine carbamoyltransferase"/>
    <property type="match status" value="1"/>
</dbReference>